<evidence type="ECO:0000313" key="4">
    <source>
        <dbReference type="Proteomes" id="UP000617628"/>
    </source>
</evidence>
<feature type="domain" description="Alpha-L-rhamnosidase C-terminal" evidence="2">
    <location>
        <begin position="491"/>
        <end position="548"/>
    </location>
</feature>
<gene>
    <name evidence="3" type="ORF">JIN87_26710</name>
</gene>
<dbReference type="PANTHER" id="PTHR34987">
    <property type="entry name" value="C, PUTATIVE (AFU_ORTHOLOGUE AFUA_3G02880)-RELATED"/>
    <property type="match status" value="1"/>
</dbReference>
<keyword evidence="4" id="KW-1185">Reference proteome</keyword>
<dbReference type="Gene3D" id="2.60.120.260">
    <property type="entry name" value="Galactose-binding domain-like"/>
    <property type="match status" value="1"/>
</dbReference>
<feature type="domain" description="Alpha-L-rhamnosidase six-hairpin glycosidase" evidence="1">
    <location>
        <begin position="163"/>
        <end position="307"/>
    </location>
</feature>
<dbReference type="SUPFAM" id="SSF48208">
    <property type="entry name" value="Six-hairpin glycosidases"/>
    <property type="match status" value="1"/>
</dbReference>
<proteinExistence type="predicted"/>
<reference evidence="3" key="1">
    <citation type="submission" date="2021-01" db="EMBL/GenBank/DDBJ databases">
        <title>Modified the classification status of verrucomicrobia.</title>
        <authorList>
            <person name="Feng X."/>
        </authorList>
    </citation>
    <scope>NUCLEOTIDE SEQUENCE</scope>
    <source>
        <strain evidence="3">KCTC 13126</strain>
    </source>
</reference>
<evidence type="ECO:0008006" key="5">
    <source>
        <dbReference type="Google" id="ProtNLM"/>
    </source>
</evidence>
<organism evidence="3 4">
    <name type="scientific">Pelagicoccus mobilis</name>
    <dbReference type="NCBI Taxonomy" id="415221"/>
    <lineage>
        <taxon>Bacteria</taxon>
        <taxon>Pseudomonadati</taxon>
        <taxon>Verrucomicrobiota</taxon>
        <taxon>Opitutia</taxon>
        <taxon>Puniceicoccales</taxon>
        <taxon>Pelagicoccaceae</taxon>
        <taxon>Pelagicoccus</taxon>
    </lineage>
</organism>
<dbReference type="InterPro" id="IPR035396">
    <property type="entry name" value="Bac_rhamnosid6H"/>
</dbReference>
<dbReference type="InterPro" id="IPR012341">
    <property type="entry name" value="6hp_glycosidase-like_sf"/>
</dbReference>
<dbReference type="Pfam" id="PF17389">
    <property type="entry name" value="Bac_rhamnosid6H"/>
    <property type="match status" value="1"/>
</dbReference>
<dbReference type="Pfam" id="PF17390">
    <property type="entry name" value="Bac_rhamnosid_C"/>
    <property type="match status" value="1"/>
</dbReference>
<dbReference type="EMBL" id="JAENIL010000094">
    <property type="protein sequence ID" value="MBK1880506.1"/>
    <property type="molecule type" value="Genomic_DNA"/>
</dbReference>
<protein>
    <recommendedName>
        <fullName evidence="5">Alpha-L-rhamnosidase</fullName>
    </recommendedName>
</protein>
<dbReference type="AlphaFoldDB" id="A0A934VP08"/>
<comment type="caution">
    <text evidence="3">The sequence shown here is derived from an EMBL/GenBank/DDBJ whole genome shotgun (WGS) entry which is preliminary data.</text>
</comment>
<dbReference type="Gene3D" id="2.60.420.10">
    <property type="entry name" value="Maltose phosphorylase, domain 3"/>
    <property type="match status" value="1"/>
</dbReference>
<name>A0A934VP08_9BACT</name>
<dbReference type="PANTHER" id="PTHR34987:SF4">
    <property type="entry name" value="ALPHA-L-RHAMNOSIDASE C-TERMINAL DOMAIN-CONTAINING PROTEIN"/>
    <property type="match status" value="1"/>
</dbReference>
<sequence>MDSLEKSELSSFLVPPTRVLWRSENGVSNADNLLLPKNGQAVLKELEKPLILESHTGAVLLDFGRQIAGNVEIITAMTKNKDMPRIRVRFGESAAEAMSELGGDTNAQNDHALRDFETSLPWLGKTTLGPSGFRFLRIDNVDAEHAAHISEVRAVLLIRDVPQLGSFKCDDERLNQIWEVGAYTVHLNMQDYLWDGVKRDRLVWIGDMHPEVATINAVFGYNEVVPKSLDLTRDVTPVSAWMNGISSYSMWWVLIHEQWWMNHGDREYLVEQKTYMRKLLRKLAKLVGPDGKERIKGTRFLDWPSSLNKQGVTAGLQALLVMTLDAGERLMLEVGDRETAELCAEAADRGRVVVPDVNGSKSGAALLALAGMRDAQETAKSVLKVDGPKRISTFYGFYVLQALAEAGEIDTALDFISQYWGAMLDLGATTFWEDFDLEWMDNAARVDELVPESEKDVHGCYGGYCYVGYRHSLCHGWASGPTAWLSERVLGISPAEPGFQKVRIEPELGRLKWAEGTFPTPHGEIFVRHERRADGTVKTKYKLPKGVKLAK</sequence>
<dbReference type="InterPro" id="IPR008928">
    <property type="entry name" value="6-hairpin_glycosidase_sf"/>
</dbReference>
<evidence type="ECO:0000313" key="3">
    <source>
        <dbReference type="EMBL" id="MBK1880506.1"/>
    </source>
</evidence>
<dbReference type="Proteomes" id="UP000617628">
    <property type="component" value="Unassembled WGS sequence"/>
</dbReference>
<dbReference type="GO" id="GO:0005975">
    <property type="term" value="P:carbohydrate metabolic process"/>
    <property type="evidence" value="ECO:0007669"/>
    <property type="project" value="InterPro"/>
</dbReference>
<accession>A0A934VP08</accession>
<dbReference type="RefSeq" id="WP_200359553.1">
    <property type="nucleotide sequence ID" value="NZ_JAENIL010000094.1"/>
</dbReference>
<dbReference type="Gene3D" id="1.50.10.10">
    <property type="match status" value="1"/>
</dbReference>
<dbReference type="InterPro" id="IPR035398">
    <property type="entry name" value="Bac_rhamnosid_C"/>
</dbReference>
<evidence type="ECO:0000259" key="2">
    <source>
        <dbReference type="Pfam" id="PF17390"/>
    </source>
</evidence>
<evidence type="ECO:0000259" key="1">
    <source>
        <dbReference type="Pfam" id="PF17389"/>
    </source>
</evidence>